<keyword evidence="5" id="KW-1185">Reference proteome</keyword>
<dbReference type="GeneID" id="2844095"/>
<dbReference type="InterPro" id="IPR002145">
    <property type="entry name" value="CopG"/>
</dbReference>
<dbReference type="PaxDb" id="263820-PTO0781"/>
<name>Q6L0Y6_PICTO</name>
<dbReference type="RefSeq" id="WP_011177582.1">
    <property type="nucleotide sequence ID" value="NC_005877.1"/>
</dbReference>
<dbReference type="OrthoDB" id="56938at2157"/>
<evidence type="ECO:0000313" key="4">
    <source>
        <dbReference type="Proteomes" id="UP000000438"/>
    </source>
</evidence>
<reference evidence="2 4" key="1">
    <citation type="journal article" date="2004" name="Proc. Natl. Acad. Sci. U.S.A.">
        <title>Genome sequence of Picrophilus torridus and its implications for life around pH 0.</title>
        <authorList>
            <person name="Futterer O."/>
            <person name="Angelov A."/>
            <person name="Liesegang H."/>
            <person name="Gottschalk G."/>
            <person name="Schleper C."/>
            <person name="Schepers B."/>
            <person name="Dock C."/>
            <person name="Antranikian G."/>
            <person name="Liebl W."/>
        </authorList>
    </citation>
    <scope>NUCLEOTIDE SEQUENCE [LARGE SCALE GENOMIC DNA]</scope>
    <source>
        <strain evidence="4">ATCC 700027 / DSM 9790 / JCM 10055 / NBRC 100828</strain>
        <strain evidence="2">DSM 9790</strain>
    </source>
</reference>
<dbReference type="GO" id="GO:0006355">
    <property type="term" value="P:regulation of DNA-templated transcription"/>
    <property type="evidence" value="ECO:0007669"/>
    <property type="project" value="InterPro"/>
</dbReference>
<evidence type="ECO:0000313" key="5">
    <source>
        <dbReference type="Proteomes" id="UP000192315"/>
    </source>
</evidence>
<dbReference type="Proteomes" id="UP000192315">
    <property type="component" value="Unassembled WGS sequence"/>
</dbReference>
<accession>Q6L0Y6</accession>
<evidence type="ECO:0000313" key="2">
    <source>
        <dbReference type="EMBL" id="AAT43366.1"/>
    </source>
</evidence>
<dbReference type="CDD" id="cd22231">
    <property type="entry name" value="RHH_NikR_HicB-like"/>
    <property type="match status" value="1"/>
</dbReference>
<evidence type="ECO:0000313" key="3">
    <source>
        <dbReference type="EMBL" id="SMD30325.1"/>
    </source>
</evidence>
<reference evidence="3 5" key="3">
    <citation type="submission" date="2017-04" db="EMBL/GenBank/DDBJ databases">
        <authorList>
            <person name="Varghese N."/>
            <person name="Submissions S."/>
        </authorList>
    </citation>
    <scope>NUCLEOTIDE SEQUENCE [LARGE SCALE GENOMIC DNA]</scope>
    <source>
        <strain evidence="3 5">DSM 9789</strain>
    </source>
</reference>
<dbReference type="STRING" id="263820.PTO0781"/>
<dbReference type="KEGG" id="pto:PTO0781"/>
<dbReference type="InterPro" id="IPR013321">
    <property type="entry name" value="Arc_rbn_hlx_hlx"/>
</dbReference>
<accession>A0A8G2L6V8</accession>
<feature type="domain" description="Ribbon-helix-helix protein CopG" evidence="1">
    <location>
        <begin position="6"/>
        <end position="45"/>
    </location>
</feature>
<protein>
    <submittedName>
        <fullName evidence="3">CopG family transcriptional regulator, nickel-responsive regulator</fullName>
    </submittedName>
</protein>
<dbReference type="HOGENOM" id="CLU_178205_0_0_2"/>
<gene>
    <name evidence="2" type="ordered locus">PTO0781</name>
    <name evidence="3" type="ORF">SAMN02745355_0200</name>
</gene>
<sequence>MSLSYRITIRISSDVMEKLEKLVKKYHYNGVSEVIRRAIEEFIAKNETSNVSDLDLKIPGKVYKELEEKVSSGEAVSIEELIREILKEYVKEKAKSIQNKR</sequence>
<dbReference type="Pfam" id="PF01402">
    <property type="entry name" value="RHH_1"/>
    <property type="match status" value="1"/>
</dbReference>
<dbReference type="Gene3D" id="1.10.1220.10">
    <property type="entry name" value="Met repressor-like"/>
    <property type="match status" value="1"/>
</dbReference>
<dbReference type="InterPro" id="IPR010985">
    <property type="entry name" value="Ribbon_hlx_hlx"/>
</dbReference>
<dbReference type="EMBL" id="FWYE01000001">
    <property type="protein sequence ID" value="SMD30325.1"/>
    <property type="molecule type" value="Genomic_DNA"/>
</dbReference>
<evidence type="ECO:0000259" key="1">
    <source>
        <dbReference type="Pfam" id="PF01402"/>
    </source>
</evidence>
<dbReference type="Proteomes" id="UP000000438">
    <property type="component" value="Chromosome"/>
</dbReference>
<dbReference type="eggNOG" id="arCOG06966">
    <property type="taxonomic scope" value="Archaea"/>
</dbReference>
<dbReference type="AlphaFoldDB" id="Q6L0Y6"/>
<dbReference type="EMBL" id="AE017261">
    <property type="protein sequence ID" value="AAT43366.1"/>
    <property type="molecule type" value="Genomic_DNA"/>
</dbReference>
<dbReference type="InParanoid" id="Q6L0Y6"/>
<reference evidence="2" key="2">
    <citation type="submission" date="2004-02" db="EMBL/GenBank/DDBJ databases">
        <authorList>
            <person name="Fuetterer O."/>
            <person name="Angelov A."/>
            <person name="Liesegang H."/>
            <person name="Gottschalk G."/>
            <person name="Schleper C."/>
            <person name="Schepers B."/>
            <person name="Dock C."/>
            <person name="Antranikian G."/>
            <person name="Liebl W."/>
        </authorList>
    </citation>
    <scope>NUCLEOTIDE SEQUENCE</scope>
    <source>
        <strain evidence="2">DSM 9790</strain>
    </source>
</reference>
<organism evidence="2 4">
    <name type="scientific">Picrophilus torridus (strain ATCC 700027 / DSM 9790 / JCM 10055 / NBRC 100828 / KAW 2/3)</name>
    <dbReference type="NCBI Taxonomy" id="1122961"/>
    <lineage>
        <taxon>Archaea</taxon>
        <taxon>Methanobacteriati</taxon>
        <taxon>Thermoplasmatota</taxon>
        <taxon>Thermoplasmata</taxon>
        <taxon>Thermoplasmatales</taxon>
        <taxon>Picrophilaceae</taxon>
        <taxon>Picrophilus</taxon>
    </lineage>
</organism>
<dbReference type="SUPFAM" id="SSF47598">
    <property type="entry name" value="Ribbon-helix-helix"/>
    <property type="match status" value="1"/>
</dbReference>
<proteinExistence type="predicted"/>